<sequence length="212" mass="23709">MGVPSRSSFGRRLRQLIRPLNYSRLSPPRPHLTLLQLQKPSSLYVTQVKYSKCPSFHARVVYPPASATNRTGASMSIPCPPAKHKVVTTRRHHTMSTSHRGPSNPVALSTLDETLTGKRRQRIEQKTYILLCATPLSGKLVFLVSQQHPRLPDLARQILPPSRRFEHPFHILSHSGAAIAFSARMHHASCTLGMPQWTSRLMIDSSGLQGEN</sequence>
<accession>A0A9P6ZV28</accession>
<keyword evidence="2" id="KW-1185">Reference proteome</keyword>
<dbReference type="Proteomes" id="UP000714275">
    <property type="component" value="Unassembled WGS sequence"/>
</dbReference>
<gene>
    <name evidence="1" type="ORF">EV702DRAFT_346747</name>
</gene>
<evidence type="ECO:0000313" key="2">
    <source>
        <dbReference type="Proteomes" id="UP000714275"/>
    </source>
</evidence>
<reference evidence="1" key="1">
    <citation type="journal article" date="2020" name="New Phytol.">
        <title>Comparative genomics reveals dynamic genome evolution in host specialist ectomycorrhizal fungi.</title>
        <authorList>
            <person name="Lofgren L.A."/>
            <person name="Nguyen N.H."/>
            <person name="Vilgalys R."/>
            <person name="Ruytinx J."/>
            <person name="Liao H.L."/>
            <person name="Branco S."/>
            <person name="Kuo A."/>
            <person name="LaButti K."/>
            <person name="Lipzen A."/>
            <person name="Andreopoulos W."/>
            <person name="Pangilinan J."/>
            <person name="Riley R."/>
            <person name="Hundley H."/>
            <person name="Na H."/>
            <person name="Barry K."/>
            <person name="Grigoriev I.V."/>
            <person name="Stajich J.E."/>
            <person name="Kennedy P.G."/>
        </authorList>
    </citation>
    <scope>NUCLEOTIDE SEQUENCE</scope>
    <source>
        <strain evidence="1">DOB743</strain>
    </source>
</reference>
<dbReference type="AlphaFoldDB" id="A0A9P6ZV28"/>
<dbReference type="EMBL" id="JABBWD010000027">
    <property type="protein sequence ID" value="KAG1776351.1"/>
    <property type="molecule type" value="Genomic_DNA"/>
</dbReference>
<protein>
    <submittedName>
        <fullName evidence="1">Uncharacterized protein</fullName>
    </submittedName>
</protein>
<comment type="caution">
    <text evidence="1">The sequence shown here is derived from an EMBL/GenBank/DDBJ whole genome shotgun (WGS) entry which is preliminary data.</text>
</comment>
<proteinExistence type="predicted"/>
<name>A0A9P6ZV28_9AGAM</name>
<evidence type="ECO:0000313" key="1">
    <source>
        <dbReference type="EMBL" id="KAG1776351.1"/>
    </source>
</evidence>
<organism evidence="1 2">
    <name type="scientific">Suillus placidus</name>
    <dbReference type="NCBI Taxonomy" id="48579"/>
    <lineage>
        <taxon>Eukaryota</taxon>
        <taxon>Fungi</taxon>
        <taxon>Dikarya</taxon>
        <taxon>Basidiomycota</taxon>
        <taxon>Agaricomycotina</taxon>
        <taxon>Agaricomycetes</taxon>
        <taxon>Agaricomycetidae</taxon>
        <taxon>Boletales</taxon>
        <taxon>Suillineae</taxon>
        <taxon>Suillaceae</taxon>
        <taxon>Suillus</taxon>
    </lineage>
</organism>
<dbReference type="OrthoDB" id="10610988at2759"/>